<evidence type="ECO:0008006" key="4">
    <source>
        <dbReference type="Google" id="ProtNLM"/>
    </source>
</evidence>
<feature type="region of interest" description="Disordered" evidence="1">
    <location>
        <begin position="98"/>
        <end position="193"/>
    </location>
</feature>
<dbReference type="EMBL" id="JAGPYM010000112">
    <property type="protein sequence ID" value="KAH6867278.1"/>
    <property type="molecule type" value="Genomic_DNA"/>
</dbReference>
<keyword evidence="3" id="KW-1185">Reference proteome</keyword>
<gene>
    <name evidence="2" type="ORF">B0T10DRAFT_611888</name>
</gene>
<feature type="region of interest" description="Disordered" evidence="1">
    <location>
        <begin position="36"/>
        <end position="64"/>
    </location>
</feature>
<dbReference type="PANTHER" id="PTHR38166:SF1">
    <property type="entry name" value="C2H2-TYPE DOMAIN-CONTAINING PROTEIN"/>
    <property type="match status" value="1"/>
</dbReference>
<protein>
    <recommendedName>
        <fullName evidence="4">C2H2-type domain-containing protein</fullName>
    </recommendedName>
</protein>
<evidence type="ECO:0000313" key="3">
    <source>
        <dbReference type="Proteomes" id="UP000777438"/>
    </source>
</evidence>
<feature type="region of interest" description="Disordered" evidence="1">
    <location>
        <begin position="366"/>
        <end position="445"/>
    </location>
</feature>
<dbReference type="PANTHER" id="PTHR38166">
    <property type="entry name" value="C2H2-TYPE DOMAIN-CONTAINING PROTEIN-RELATED"/>
    <property type="match status" value="1"/>
</dbReference>
<name>A0A9P8VPW6_9HYPO</name>
<sequence>MACWEFVTDDGITYVEVERDNSIPVLAIAPARLKPDTMPDKKAEQHASGPISLESPNGPKTEAKHYNIHDAGVVNIGTTQTLSCNALSLPREQMPLVSSAVDPLSQSEDQARPRSDDSSVVSPTPNLLGAKPNPSSSGDEISFTQSVPTKRVATQAQAKRTRPKRNQTTTIHGNGYEDGDGDPWSSGDEFSGNKPKDGNAFACPFYRRDPIRYFDCVNRKLNRIQDLKQHLIRRHTAPHSCTSCFRGFSTSQLLENHVLDGRCESESNIHGVSPTARKLLKDRIERKLSPEDQWHKIWKILFGYSDIMQNPHLESVVEEVFGIVRGFYEKDGHKIVAGFVKSRGLPSENIGLLHPLLMELLDSTQTNVKQGPNEPTTREAPAIFTENKSNSTATSTERQPVLEPPPFISEKLDSYESPDVVLPKDSRPASNFSGESGPSINDSEQSDTLPLFPVSDFSFECLTKDLSPDWLLADLMLSNPSYDSGCLRSEGHGPLVFDAEEFHNSPPLDVEDFGNYS</sequence>
<feature type="compositionally biased region" description="Polar residues" evidence="1">
    <location>
        <begin position="133"/>
        <end position="158"/>
    </location>
</feature>
<comment type="caution">
    <text evidence="2">The sequence shown here is derived from an EMBL/GenBank/DDBJ whole genome shotgun (WGS) entry which is preliminary data.</text>
</comment>
<feature type="compositionally biased region" description="Polar residues" evidence="1">
    <location>
        <begin position="386"/>
        <end position="398"/>
    </location>
</feature>
<feature type="compositionally biased region" description="Basic and acidic residues" evidence="1">
    <location>
        <begin position="36"/>
        <end position="45"/>
    </location>
</feature>
<evidence type="ECO:0000256" key="1">
    <source>
        <dbReference type="SAM" id="MobiDB-lite"/>
    </source>
</evidence>
<dbReference type="Proteomes" id="UP000777438">
    <property type="component" value="Unassembled WGS sequence"/>
</dbReference>
<evidence type="ECO:0000313" key="2">
    <source>
        <dbReference type="EMBL" id="KAH6867278.1"/>
    </source>
</evidence>
<feature type="compositionally biased region" description="Polar residues" evidence="1">
    <location>
        <begin position="428"/>
        <end position="445"/>
    </location>
</feature>
<dbReference type="OrthoDB" id="3521097at2759"/>
<feature type="compositionally biased region" description="Polar residues" evidence="1">
    <location>
        <begin position="366"/>
        <end position="375"/>
    </location>
</feature>
<dbReference type="AlphaFoldDB" id="A0A9P8VPW6"/>
<accession>A0A9P8VPW6</accession>
<proteinExistence type="predicted"/>
<reference evidence="2 3" key="1">
    <citation type="journal article" date="2021" name="Nat. Commun.">
        <title>Genetic determinants of endophytism in the Arabidopsis root mycobiome.</title>
        <authorList>
            <person name="Mesny F."/>
            <person name="Miyauchi S."/>
            <person name="Thiergart T."/>
            <person name="Pickel B."/>
            <person name="Atanasova L."/>
            <person name="Karlsson M."/>
            <person name="Huettel B."/>
            <person name="Barry K.W."/>
            <person name="Haridas S."/>
            <person name="Chen C."/>
            <person name="Bauer D."/>
            <person name="Andreopoulos W."/>
            <person name="Pangilinan J."/>
            <person name="LaButti K."/>
            <person name="Riley R."/>
            <person name="Lipzen A."/>
            <person name="Clum A."/>
            <person name="Drula E."/>
            <person name="Henrissat B."/>
            <person name="Kohler A."/>
            <person name="Grigoriev I.V."/>
            <person name="Martin F.M."/>
            <person name="Hacquard S."/>
        </authorList>
    </citation>
    <scope>NUCLEOTIDE SEQUENCE [LARGE SCALE GENOMIC DNA]</scope>
    <source>
        <strain evidence="2 3">MPI-CAGE-CH-0241</strain>
    </source>
</reference>
<organism evidence="2 3">
    <name type="scientific">Thelonectria olida</name>
    <dbReference type="NCBI Taxonomy" id="1576542"/>
    <lineage>
        <taxon>Eukaryota</taxon>
        <taxon>Fungi</taxon>
        <taxon>Dikarya</taxon>
        <taxon>Ascomycota</taxon>
        <taxon>Pezizomycotina</taxon>
        <taxon>Sordariomycetes</taxon>
        <taxon>Hypocreomycetidae</taxon>
        <taxon>Hypocreales</taxon>
        <taxon>Nectriaceae</taxon>
        <taxon>Thelonectria</taxon>
    </lineage>
</organism>